<keyword evidence="1" id="KW-0732">Signal</keyword>
<dbReference type="Proteomes" id="UP001595616">
    <property type="component" value="Unassembled WGS sequence"/>
</dbReference>
<comment type="caution">
    <text evidence="2">The sequence shown here is derived from an EMBL/GenBank/DDBJ whole genome shotgun (WGS) entry which is preliminary data.</text>
</comment>
<name>A0ABV7YQ60_9BACT</name>
<evidence type="ECO:0000256" key="1">
    <source>
        <dbReference type="SAM" id="SignalP"/>
    </source>
</evidence>
<organism evidence="2 3">
    <name type="scientific">Lacihabitans lacunae</name>
    <dbReference type="NCBI Taxonomy" id="1028214"/>
    <lineage>
        <taxon>Bacteria</taxon>
        <taxon>Pseudomonadati</taxon>
        <taxon>Bacteroidota</taxon>
        <taxon>Cytophagia</taxon>
        <taxon>Cytophagales</taxon>
        <taxon>Leadbetterellaceae</taxon>
        <taxon>Lacihabitans</taxon>
    </lineage>
</organism>
<keyword evidence="3" id="KW-1185">Reference proteome</keyword>
<feature type="signal peptide" evidence="1">
    <location>
        <begin position="1"/>
        <end position="20"/>
    </location>
</feature>
<feature type="chain" id="PRO_5047499790" evidence="1">
    <location>
        <begin position="21"/>
        <end position="362"/>
    </location>
</feature>
<gene>
    <name evidence="2" type="ORF">ACFOOI_02365</name>
</gene>
<proteinExistence type="predicted"/>
<protein>
    <submittedName>
        <fullName evidence="2">DUF922 domain-containing protein</fullName>
    </submittedName>
</protein>
<dbReference type="EMBL" id="JBHRYQ010000001">
    <property type="protein sequence ID" value="MFC3809484.1"/>
    <property type="molecule type" value="Genomic_DNA"/>
</dbReference>
<sequence>MKLKTVFSFLLLVVWGTSMAQVRFNFTQVTPNLKVSQFKVSKILDARPEKTASIGEIYQNNKIKFPVYFELGIEKQLLTYFGKYTKNSNISKDISIEITALSITETLTSNQTVSGKIQYNLTAYTNESNGLKKLCTNRNSAQYTRTLDHANYSKIQNQMQQALDGGLNFIESYIQKNKSKLEAFALDSRVVIKPFLVHASPDTVFYQQRKVTWDDFRGNYRGHSGYGAAIYTSFGFQSRIYTENQVIRAEISPYVFTDKNVSWAKPEIKNTYALKHEQTHFDICYLMTIEFLKKIKSLKEPTADDLISRIQFEYLEFYRKTHDLQEQYDRETNHSLIKNEQLRWEQKINESLKVVNLNQILN</sequence>
<evidence type="ECO:0000313" key="2">
    <source>
        <dbReference type="EMBL" id="MFC3809484.1"/>
    </source>
</evidence>
<reference evidence="3" key="1">
    <citation type="journal article" date="2019" name="Int. J. Syst. Evol. Microbiol.">
        <title>The Global Catalogue of Microorganisms (GCM) 10K type strain sequencing project: providing services to taxonomists for standard genome sequencing and annotation.</title>
        <authorList>
            <consortium name="The Broad Institute Genomics Platform"/>
            <consortium name="The Broad Institute Genome Sequencing Center for Infectious Disease"/>
            <person name="Wu L."/>
            <person name="Ma J."/>
        </authorList>
    </citation>
    <scope>NUCLEOTIDE SEQUENCE [LARGE SCALE GENOMIC DNA]</scope>
    <source>
        <strain evidence="3">CECT 7956</strain>
    </source>
</reference>
<dbReference type="RefSeq" id="WP_379834613.1">
    <property type="nucleotide sequence ID" value="NZ_JBHRYQ010000001.1"/>
</dbReference>
<accession>A0ABV7YQ60</accession>
<evidence type="ECO:0000313" key="3">
    <source>
        <dbReference type="Proteomes" id="UP001595616"/>
    </source>
</evidence>